<keyword evidence="3" id="KW-1185">Reference proteome</keyword>
<feature type="compositionally biased region" description="Basic and acidic residues" evidence="1">
    <location>
        <begin position="40"/>
        <end position="51"/>
    </location>
</feature>
<evidence type="ECO:0000256" key="1">
    <source>
        <dbReference type="SAM" id="MobiDB-lite"/>
    </source>
</evidence>
<dbReference type="Proteomes" id="UP001630127">
    <property type="component" value="Unassembled WGS sequence"/>
</dbReference>
<feature type="region of interest" description="Disordered" evidence="1">
    <location>
        <begin position="1"/>
        <end position="23"/>
    </location>
</feature>
<reference evidence="2 3" key="1">
    <citation type="submission" date="2024-11" db="EMBL/GenBank/DDBJ databases">
        <title>A near-complete genome assembly of Cinchona calisaya.</title>
        <authorList>
            <person name="Lian D.C."/>
            <person name="Zhao X.W."/>
            <person name="Wei L."/>
        </authorList>
    </citation>
    <scope>NUCLEOTIDE SEQUENCE [LARGE SCALE GENOMIC DNA]</scope>
    <source>
        <tissue evidence="2">Nenye</tissue>
    </source>
</reference>
<comment type="caution">
    <text evidence="2">The sequence shown here is derived from an EMBL/GenBank/DDBJ whole genome shotgun (WGS) entry which is preliminary data.</text>
</comment>
<name>A0ABD3A4L4_9GENT</name>
<evidence type="ECO:0000313" key="2">
    <source>
        <dbReference type="EMBL" id="KAL3526685.1"/>
    </source>
</evidence>
<evidence type="ECO:0000313" key="3">
    <source>
        <dbReference type="Proteomes" id="UP001630127"/>
    </source>
</evidence>
<organism evidence="2 3">
    <name type="scientific">Cinchona calisaya</name>
    <dbReference type="NCBI Taxonomy" id="153742"/>
    <lineage>
        <taxon>Eukaryota</taxon>
        <taxon>Viridiplantae</taxon>
        <taxon>Streptophyta</taxon>
        <taxon>Embryophyta</taxon>
        <taxon>Tracheophyta</taxon>
        <taxon>Spermatophyta</taxon>
        <taxon>Magnoliopsida</taxon>
        <taxon>eudicotyledons</taxon>
        <taxon>Gunneridae</taxon>
        <taxon>Pentapetalae</taxon>
        <taxon>asterids</taxon>
        <taxon>lamiids</taxon>
        <taxon>Gentianales</taxon>
        <taxon>Rubiaceae</taxon>
        <taxon>Cinchonoideae</taxon>
        <taxon>Cinchoneae</taxon>
        <taxon>Cinchona</taxon>
    </lineage>
</organism>
<feature type="region of interest" description="Disordered" evidence="1">
    <location>
        <begin position="40"/>
        <end position="68"/>
    </location>
</feature>
<proteinExistence type="predicted"/>
<feature type="compositionally biased region" description="Basic and acidic residues" evidence="1">
    <location>
        <begin position="1"/>
        <end position="15"/>
    </location>
</feature>
<protein>
    <submittedName>
        <fullName evidence="2">Uncharacterized protein</fullName>
    </submittedName>
</protein>
<gene>
    <name evidence="2" type="ORF">ACH5RR_011341</name>
</gene>
<dbReference type="AlphaFoldDB" id="A0ABD3A4L4"/>
<sequence length="68" mass="7542">MLRRSDGEASAKDPGEFNTIQNLSTEDKIFCLPALGEGHNIERERSTKDGYGDDVVDELGMPEKKKDS</sequence>
<dbReference type="EMBL" id="JBJUIK010000005">
    <property type="protein sequence ID" value="KAL3526685.1"/>
    <property type="molecule type" value="Genomic_DNA"/>
</dbReference>
<accession>A0ABD3A4L4</accession>